<dbReference type="GO" id="GO:0004672">
    <property type="term" value="F:protein kinase activity"/>
    <property type="evidence" value="ECO:0007669"/>
    <property type="project" value="InterPro"/>
</dbReference>
<gene>
    <name evidence="1" type="ORF">QJ522_08385</name>
</gene>
<dbReference type="InterPro" id="IPR011009">
    <property type="entry name" value="Kinase-like_dom_sf"/>
</dbReference>
<dbReference type="EMBL" id="JASCXX010000008">
    <property type="protein sequence ID" value="MDI6449058.1"/>
    <property type="molecule type" value="Genomic_DNA"/>
</dbReference>
<sequence length="444" mass="50663">MIRRALRTVPGKREVFDASWNGRHVVAKVFCHAVKARLHQWRERRGLRRLAERNIQAPVLLFSGRTDDGRWAVVTEWIQGGRTGHELWTQAETAEQKLAVLRAVTAELGRQHAKGVVQADVHLNNFMLAGDTVYALDVAQMRFQRRPLGRRISMKYLAHLLAYVPSKNAAGLDMLAGVYAAERHWQWDSRDSAGLRRLIPRIRRGGIKRQLKKCLRTSSAHVRIATKGYRGVLDRQCFEEGSAGVLVQSLDERMQAGQILKNGNTCFVSRIVWNGQDVVVKRYNHKGFWHSLRHTLKGSRARRSWLNATRLRLLRIPTAGPIGYIDEWRGLLLWQSYFVMHFVPGTPVSSVFQSEQASSAQKHQVHEQVVSLLQRMADHGISHGDMKHPNILFNGDQIVLMDLDAMRVGGTGHLWRHRYQRDVDRYLRDLSGLSITSIPSQGAR</sequence>
<dbReference type="Pfam" id="PF06293">
    <property type="entry name" value="Kdo"/>
    <property type="match status" value="1"/>
</dbReference>
<organism evidence="1 2">
    <name type="scientific">Anaerobaca lacustris</name>
    <dbReference type="NCBI Taxonomy" id="3044600"/>
    <lineage>
        <taxon>Bacteria</taxon>
        <taxon>Pseudomonadati</taxon>
        <taxon>Planctomycetota</taxon>
        <taxon>Phycisphaerae</taxon>
        <taxon>Sedimentisphaerales</taxon>
        <taxon>Anaerobacaceae</taxon>
        <taxon>Anaerobaca</taxon>
    </lineage>
</organism>
<comment type="caution">
    <text evidence="1">The sequence shown here is derived from an EMBL/GenBank/DDBJ whole genome shotgun (WGS) entry which is preliminary data.</text>
</comment>
<evidence type="ECO:0000313" key="2">
    <source>
        <dbReference type="Proteomes" id="UP001431776"/>
    </source>
</evidence>
<protein>
    <submittedName>
        <fullName evidence="1">Lipopolysaccharide kinase InaA family protein</fullName>
    </submittedName>
</protein>
<dbReference type="PROSITE" id="PS00108">
    <property type="entry name" value="PROTEIN_KINASE_ST"/>
    <property type="match status" value="1"/>
</dbReference>
<reference evidence="1" key="1">
    <citation type="submission" date="2023-05" db="EMBL/GenBank/DDBJ databases">
        <title>Anaerotaeda fermentans gen. nov., sp. nov., a novel anaerobic planctomycete of the new family within the order Sedimentisphaerales isolated from Taman Peninsula, Russia.</title>
        <authorList>
            <person name="Khomyakova M.A."/>
            <person name="Merkel A.Y."/>
            <person name="Slobodkin A.I."/>
        </authorList>
    </citation>
    <scope>NUCLEOTIDE SEQUENCE</scope>
    <source>
        <strain evidence="1">M17dextr</strain>
    </source>
</reference>
<dbReference type="SUPFAM" id="SSF56112">
    <property type="entry name" value="Protein kinase-like (PK-like)"/>
    <property type="match status" value="2"/>
</dbReference>
<dbReference type="AlphaFoldDB" id="A0AAW6TZS7"/>
<evidence type="ECO:0000313" key="1">
    <source>
        <dbReference type="EMBL" id="MDI6449058.1"/>
    </source>
</evidence>
<accession>A0AAW6TZS7</accession>
<dbReference type="Gene3D" id="1.10.510.10">
    <property type="entry name" value="Transferase(Phosphotransferase) domain 1"/>
    <property type="match status" value="1"/>
</dbReference>
<name>A0AAW6TZS7_9BACT</name>
<keyword evidence="1" id="KW-0418">Kinase</keyword>
<dbReference type="RefSeq" id="WP_349244466.1">
    <property type="nucleotide sequence ID" value="NZ_JASCXX010000008.1"/>
</dbReference>
<dbReference type="InterPro" id="IPR008271">
    <property type="entry name" value="Ser/Thr_kinase_AS"/>
</dbReference>
<keyword evidence="2" id="KW-1185">Reference proteome</keyword>
<keyword evidence="1" id="KW-0808">Transferase</keyword>
<proteinExistence type="predicted"/>
<dbReference type="Proteomes" id="UP001431776">
    <property type="component" value="Unassembled WGS sequence"/>
</dbReference>